<comment type="caution">
    <text evidence="1">The sequence shown here is derived from an EMBL/GenBank/DDBJ whole genome shotgun (WGS) entry which is preliminary data.</text>
</comment>
<reference evidence="1" key="1">
    <citation type="submission" date="2022-08" db="EMBL/GenBank/DDBJ databases">
        <authorList>
            <person name="Deng Y."/>
            <person name="Han X.-F."/>
            <person name="Zhang Y.-Q."/>
        </authorList>
    </citation>
    <scope>NUCLEOTIDE SEQUENCE</scope>
    <source>
        <strain evidence="1">CPCC 205716</strain>
    </source>
</reference>
<dbReference type="SUPFAM" id="SSF54909">
    <property type="entry name" value="Dimeric alpha+beta barrel"/>
    <property type="match status" value="1"/>
</dbReference>
<keyword evidence="2" id="KW-1185">Reference proteome</keyword>
<evidence type="ECO:0000313" key="2">
    <source>
        <dbReference type="Proteomes" id="UP001165580"/>
    </source>
</evidence>
<name>A0ABT2GDA7_9MICO</name>
<accession>A0ABT2GDA7</accession>
<evidence type="ECO:0008006" key="3">
    <source>
        <dbReference type="Google" id="ProtNLM"/>
    </source>
</evidence>
<proteinExistence type="predicted"/>
<dbReference type="Proteomes" id="UP001165580">
    <property type="component" value="Unassembled WGS sequence"/>
</dbReference>
<organism evidence="1 2">
    <name type="scientific">Herbiconiux gentiana</name>
    <dbReference type="NCBI Taxonomy" id="2970912"/>
    <lineage>
        <taxon>Bacteria</taxon>
        <taxon>Bacillati</taxon>
        <taxon>Actinomycetota</taxon>
        <taxon>Actinomycetes</taxon>
        <taxon>Micrococcales</taxon>
        <taxon>Microbacteriaceae</taxon>
        <taxon>Herbiconiux</taxon>
    </lineage>
</organism>
<gene>
    <name evidence="1" type="ORF">NVV95_06540</name>
</gene>
<evidence type="ECO:0000313" key="1">
    <source>
        <dbReference type="EMBL" id="MCS5714209.1"/>
    </source>
</evidence>
<sequence length="64" mass="6971">MDALGTGGGLWLIGTLEASDGTDVVAIFRDRTAAEEFVATDPLFTNELATSRPIREWQPLQYDA</sequence>
<dbReference type="InterPro" id="IPR011008">
    <property type="entry name" value="Dimeric_a/b-barrel"/>
</dbReference>
<dbReference type="EMBL" id="JANTEZ010000002">
    <property type="protein sequence ID" value="MCS5714209.1"/>
    <property type="molecule type" value="Genomic_DNA"/>
</dbReference>
<protein>
    <recommendedName>
        <fullName evidence="3">YCII-related domain-containing protein</fullName>
    </recommendedName>
</protein>